<dbReference type="OrthoDB" id="9794577at2"/>
<dbReference type="CDD" id="cd05387">
    <property type="entry name" value="BY-kinase"/>
    <property type="match status" value="1"/>
</dbReference>
<evidence type="ECO:0000256" key="9">
    <source>
        <dbReference type="SAM" id="Phobius"/>
    </source>
</evidence>
<accession>A0A2N8HD54</accession>
<evidence type="ECO:0000256" key="8">
    <source>
        <dbReference type="ARBA" id="ARBA00051245"/>
    </source>
</evidence>
<name>A0A2N8HD54_9BACT</name>
<evidence type="ECO:0000256" key="3">
    <source>
        <dbReference type="ARBA" id="ARBA00022679"/>
    </source>
</evidence>
<evidence type="ECO:0000256" key="2">
    <source>
        <dbReference type="ARBA" id="ARBA00011903"/>
    </source>
</evidence>
<evidence type="ECO:0000256" key="6">
    <source>
        <dbReference type="ARBA" id="ARBA00022840"/>
    </source>
</evidence>
<keyword evidence="7" id="KW-0829">Tyrosine-protein kinase</keyword>
<evidence type="ECO:0000313" key="12">
    <source>
        <dbReference type="Proteomes" id="UP000236000"/>
    </source>
</evidence>
<evidence type="ECO:0000313" key="11">
    <source>
        <dbReference type="EMBL" id="PNC17825.1"/>
    </source>
</evidence>
<organism evidence="11 12">
    <name type="scientific">Akkermansia muciniphila</name>
    <dbReference type="NCBI Taxonomy" id="239935"/>
    <lineage>
        <taxon>Bacteria</taxon>
        <taxon>Pseudomonadati</taxon>
        <taxon>Verrucomicrobiota</taxon>
        <taxon>Verrucomicrobiia</taxon>
        <taxon>Verrucomicrobiales</taxon>
        <taxon>Akkermansiaceae</taxon>
        <taxon>Akkermansia</taxon>
    </lineage>
</organism>
<dbReference type="InterPro" id="IPR005702">
    <property type="entry name" value="Wzc-like_C"/>
</dbReference>
<dbReference type="Gene3D" id="3.40.50.300">
    <property type="entry name" value="P-loop containing nucleotide triphosphate hydrolases"/>
    <property type="match status" value="1"/>
</dbReference>
<keyword evidence="5" id="KW-0418">Kinase</keyword>
<dbReference type="EMBL" id="PJKA01000012">
    <property type="protein sequence ID" value="PNC17825.1"/>
    <property type="molecule type" value="Genomic_DNA"/>
</dbReference>
<dbReference type="Proteomes" id="UP000236000">
    <property type="component" value="Unassembled WGS sequence"/>
</dbReference>
<dbReference type="InterPro" id="IPR025669">
    <property type="entry name" value="AAA_dom"/>
</dbReference>
<comment type="caution">
    <text evidence="11">The sequence shown here is derived from an EMBL/GenBank/DDBJ whole genome shotgun (WGS) entry which is preliminary data.</text>
</comment>
<comment type="catalytic activity">
    <reaction evidence="8">
        <text>L-tyrosyl-[protein] + ATP = O-phospho-L-tyrosyl-[protein] + ADP + H(+)</text>
        <dbReference type="Rhea" id="RHEA:10596"/>
        <dbReference type="Rhea" id="RHEA-COMP:10136"/>
        <dbReference type="Rhea" id="RHEA-COMP:20101"/>
        <dbReference type="ChEBI" id="CHEBI:15378"/>
        <dbReference type="ChEBI" id="CHEBI:30616"/>
        <dbReference type="ChEBI" id="CHEBI:46858"/>
        <dbReference type="ChEBI" id="CHEBI:61978"/>
        <dbReference type="ChEBI" id="CHEBI:456216"/>
        <dbReference type="EC" id="2.7.10.2"/>
    </reaction>
</comment>
<keyword evidence="9" id="KW-0472">Membrane</keyword>
<keyword evidence="3" id="KW-0808">Transferase</keyword>
<evidence type="ECO:0000256" key="7">
    <source>
        <dbReference type="ARBA" id="ARBA00023137"/>
    </source>
</evidence>
<dbReference type="PANTHER" id="PTHR32309">
    <property type="entry name" value="TYROSINE-PROTEIN KINASE"/>
    <property type="match status" value="1"/>
</dbReference>
<feature type="transmembrane region" description="Helical" evidence="9">
    <location>
        <begin position="507"/>
        <end position="529"/>
    </location>
</feature>
<gene>
    <name evidence="11" type="ORF">CXU22_08795</name>
</gene>
<evidence type="ECO:0000256" key="1">
    <source>
        <dbReference type="ARBA" id="ARBA00007316"/>
    </source>
</evidence>
<evidence type="ECO:0000256" key="5">
    <source>
        <dbReference type="ARBA" id="ARBA00022777"/>
    </source>
</evidence>
<dbReference type="PANTHER" id="PTHR32309:SF13">
    <property type="entry name" value="FERRIC ENTEROBACTIN TRANSPORT PROTEIN FEPE"/>
    <property type="match status" value="1"/>
</dbReference>
<dbReference type="InterPro" id="IPR050445">
    <property type="entry name" value="Bact_polysacc_biosynth/exp"/>
</dbReference>
<keyword evidence="4" id="KW-0547">Nucleotide-binding</keyword>
<feature type="transmembrane region" description="Helical" evidence="9">
    <location>
        <begin position="36"/>
        <end position="54"/>
    </location>
</feature>
<proteinExistence type="inferred from homology"/>
<sequence>MKALSQKTESLDGGGSAPPSLLPSPKAIMGRIVRNWYWCVLSLAICLPLAYLYAARQPQVYGKATTILVKEDYPKESVAATVLASTNGIVNTATTNLDNEIFLLSSHSLLETVVRNLKLDVTYWKKNKFRKVEIYQDSSIAVRFTREGAAADAKFQVVPVSREEFRVEKNMDDSGRDEKTGTFGKEIQFDSQTFIVEKTPRFNDGSLDVPVIVRKTSVRQAALGLAGGLTVKKASGKNNLINISMRCNNPVKAEQILHSIVHFYNEASLEEKNRRGMKTNQFIEERLDVISDEMQKNDLSIEDLKRETNVLTDLSTALTEEYENSINDKKDLRELELEIKSIEYLKEYLEQEAAHDSRLVPINAKIADMGIRDQIGVFNDTLLKRTSLKVNAGDNNPIVRELEANLNSLKDALRRSVNNYYTSLLVKKKNVEDQHEMTREHIRTVSSRERDVNHIEREQRVRESLYVFLLNKREENSLALAATEDNARMVDAVRGGNGPLEPNVAKILMVGFLAGMAIPVLLCVIAAVLDSNVKRRKEIETLTSIPVYGELPRKPRKLKNQEIVVNLEEPSELSECFPLLAERMVSLSDENGGEPLSVLVTSSCSGEGKTYLSVNLAVSLAVAGKKVLLMDMDLRKGTLSSLLGGAGKPGIGDLEQAGEGGWRSLVEKSSVSDHLDYLFAGTLPDHPSRLLLHDRIRKLMEELKEQYDFIFMDCVPYSSLADARIVARLADATLYVMRAGCVKKRDLAGLQKIWKNGELKRMGIVLCDVEPQGRSSRKAAVYRSLDTSSPCGENNSL</sequence>
<keyword evidence="9" id="KW-0812">Transmembrane</keyword>
<dbReference type="InterPro" id="IPR027417">
    <property type="entry name" value="P-loop_NTPase"/>
</dbReference>
<dbReference type="GO" id="GO:0005886">
    <property type="term" value="C:plasma membrane"/>
    <property type="evidence" value="ECO:0007669"/>
    <property type="project" value="TreeGrafter"/>
</dbReference>
<comment type="similarity">
    <text evidence="1">Belongs to the CpsD/CapB family.</text>
</comment>
<dbReference type="EC" id="2.7.10.2" evidence="2"/>
<protein>
    <recommendedName>
        <fullName evidence="2">non-specific protein-tyrosine kinase</fullName>
        <ecNumber evidence="2">2.7.10.2</ecNumber>
    </recommendedName>
</protein>
<dbReference type="GO" id="GO:0004713">
    <property type="term" value="F:protein tyrosine kinase activity"/>
    <property type="evidence" value="ECO:0007669"/>
    <property type="project" value="TreeGrafter"/>
</dbReference>
<dbReference type="RefSeq" id="WP_102714599.1">
    <property type="nucleotide sequence ID" value="NZ_PJKA01000012.1"/>
</dbReference>
<reference evidence="11 12" key="1">
    <citation type="journal article" date="2017" name="BMC Genomics">
        <title>Genome sequencing of 39 Akkermansia muciniphila isolates reveals its population structure, genomic and functional diverisity, and global distribution in mammalian gut microbiotas.</title>
        <authorList>
            <person name="Guo X."/>
            <person name="Li S."/>
            <person name="Zhang J."/>
            <person name="Wu F."/>
            <person name="Li X."/>
            <person name="Wu D."/>
            <person name="Zhang M."/>
            <person name="Ou Z."/>
            <person name="Jie Z."/>
            <person name="Yan Q."/>
            <person name="Li P."/>
            <person name="Yi J."/>
            <person name="Peng Y."/>
        </authorList>
    </citation>
    <scope>NUCLEOTIDE SEQUENCE [LARGE SCALE GENOMIC DNA]</scope>
    <source>
        <strain evidence="11 12">GP24</strain>
    </source>
</reference>
<keyword evidence="6" id="KW-0067">ATP-binding</keyword>
<evidence type="ECO:0000259" key="10">
    <source>
        <dbReference type="Pfam" id="PF13614"/>
    </source>
</evidence>
<dbReference type="AlphaFoldDB" id="A0A2N8HD54"/>
<evidence type="ECO:0000256" key="4">
    <source>
        <dbReference type="ARBA" id="ARBA00022741"/>
    </source>
</evidence>
<dbReference type="SUPFAM" id="SSF52540">
    <property type="entry name" value="P-loop containing nucleoside triphosphate hydrolases"/>
    <property type="match status" value="1"/>
</dbReference>
<feature type="domain" description="AAA" evidence="10">
    <location>
        <begin position="606"/>
        <end position="755"/>
    </location>
</feature>
<dbReference type="Pfam" id="PF13614">
    <property type="entry name" value="AAA_31"/>
    <property type="match status" value="1"/>
</dbReference>
<keyword evidence="9" id="KW-1133">Transmembrane helix</keyword>